<gene>
    <name evidence="1" type="ORF">ACFO7V_01675</name>
</gene>
<reference evidence="2" key="1">
    <citation type="journal article" date="2019" name="Int. J. Syst. Evol. Microbiol.">
        <title>The Global Catalogue of Microorganisms (GCM) 10K type strain sequencing project: providing services to taxonomists for standard genome sequencing and annotation.</title>
        <authorList>
            <consortium name="The Broad Institute Genomics Platform"/>
            <consortium name="The Broad Institute Genome Sequencing Center for Infectious Disease"/>
            <person name="Wu L."/>
            <person name="Ma J."/>
        </authorList>
    </citation>
    <scope>NUCLEOTIDE SEQUENCE [LARGE SCALE GENOMIC DNA]</scope>
    <source>
        <strain evidence="2">CGMCC 1.12849</strain>
    </source>
</reference>
<evidence type="ECO:0000313" key="2">
    <source>
        <dbReference type="Proteomes" id="UP001595884"/>
    </source>
</evidence>
<dbReference type="Proteomes" id="UP001595884">
    <property type="component" value="Unassembled WGS sequence"/>
</dbReference>
<accession>A0ABV9MG60</accession>
<proteinExistence type="predicted"/>
<keyword evidence="2" id="KW-1185">Reference proteome</keyword>
<protein>
    <submittedName>
        <fullName evidence="1">Uncharacterized protein</fullName>
    </submittedName>
</protein>
<organism evidence="1 2">
    <name type="scientific">Glutamicibacter bergerei</name>
    <dbReference type="NCBI Taxonomy" id="256702"/>
    <lineage>
        <taxon>Bacteria</taxon>
        <taxon>Bacillati</taxon>
        <taxon>Actinomycetota</taxon>
        <taxon>Actinomycetes</taxon>
        <taxon>Micrococcales</taxon>
        <taxon>Micrococcaceae</taxon>
        <taxon>Glutamicibacter</taxon>
    </lineage>
</organism>
<dbReference type="RefSeq" id="WP_346058876.1">
    <property type="nucleotide sequence ID" value="NZ_BAAAVQ010000013.1"/>
</dbReference>
<name>A0ABV9MG60_9MICC</name>
<evidence type="ECO:0000313" key="1">
    <source>
        <dbReference type="EMBL" id="MFC4714852.1"/>
    </source>
</evidence>
<comment type="caution">
    <text evidence="1">The sequence shown here is derived from an EMBL/GenBank/DDBJ whole genome shotgun (WGS) entry which is preliminary data.</text>
</comment>
<sequence>MSKKNTPRIFEMFPSQNYWDSVVHFAHLDLDAIELGYAEAAKRIANSVSGKEAYDDLVLIPFMFLWRHAIELSLKNQIREALTLKSWTDATGATADLQRLTPILNSKHNLKVLFDELQDLFAWHNLDKFPDEARKTLVWLADSDPTGQAFRYAGSADNDQSHVDFPGLSTGLESTYRLISAGADILGELAGYLEDELEEERYAAAEARAEFMAELEAESNDELMTEIQSEPEG</sequence>
<dbReference type="EMBL" id="JBHSHE010000009">
    <property type="protein sequence ID" value="MFC4714852.1"/>
    <property type="molecule type" value="Genomic_DNA"/>
</dbReference>